<evidence type="ECO:0008006" key="4">
    <source>
        <dbReference type="Google" id="ProtNLM"/>
    </source>
</evidence>
<proteinExistence type="predicted"/>
<feature type="signal peptide" evidence="1">
    <location>
        <begin position="1"/>
        <end position="16"/>
    </location>
</feature>
<dbReference type="Proteomes" id="UP000041254">
    <property type="component" value="Unassembled WGS sequence"/>
</dbReference>
<dbReference type="SUPFAM" id="SSF48350">
    <property type="entry name" value="GTPase activation domain, GAP"/>
    <property type="match status" value="1"/>
</dbReference>
<organism evidence="2 3">
    <name type="scientific">Vitrella brassicaformis (strain CCMP3155)</name>
    <dbReference type="NCBI Taxonomy" id="1169540"/>
    <lineage>
        <taxon>Eukaryota</taxon>
        <taxon>Sar</taxon>
        <taxon>Alveolata</taxon>
        <taxon>Colpodellida</taxon>
        <taxon>Vitrellaceae</taxon>
        <taxon>Vitrella</taxon>
    </lineage>
</organism>
<dbReference type="VEuPathDB" id="CryptoDB:Vbra_6097"/>
<keyword evidence="3" id="KW-1185">Reference proteome</keyword>
<dbReference type="OrthoDB" id="347505at2759"/>
<sequence>MSLSVCICLELLFALQQQPLYLTRLVQTLTPEEDNDMTAVSQHMMLISNFTQKLYLELDTSRVNHLFLAFLRLLGEREISETGDLDFLFVSEYSLFMDLFTWYNTHPANIPPLIEHIVNVFNPNSLAAVLSQECTEPFRINPTKYEAPLAQDMAATAQRYYAELQYFMQHMPKAFLQSAAAACWGWKSSAGQRGLVALMHGLVVRKWEKVPMVATQGGAASDSEQKLAMALPILSVLFFCMWNPLLKADRDQLLASCGYPHFVEALQVRLGRVAGSLEEVSTFMEMFVMKDYKVAVLAPYIAQATTVIIDPLLTFVDDFCSMEDTLDVDLTVGIYLSHYDLKRHFVTMEPALLAGIVNLLALYEDQVAIAAYDRVYQLVREIADGREPPFSAELLQRIEMDDTAYNFQIHSRFLLEHKNLMFCPVSRCPVPQQLAPRQLAYTHEGNVVVSPLLRYVAPDPREPRVLFVRLLLDLPAVESYHLNFVSFAKELQSMRRVVLNRQPPDYNLAERISDMIEHLKLMREIPGAGEAYALWLLEDLKTRRKFYNYMQKVNDEEVSIKFIAVRGAEKAQEGEVAITQDPTITWVRPPFAVFPYRALHKQTVVRLLPGEKFDYKKVRRISFVFKCTSADSWLRELKRAGKAERTFADGGVTFVSHRLVKLLGQNLRGSVKKAGK</sequence>
<reference evidence="2 3" key="1">
    <citation type="submission" date="2014-11" db="EMBL/GenBank/DDBJ databases">
        <authorList>
            <person name="Zhu J."/>
            <person name="Qi W."/>
            <person name="Song R."/>
        </authorList>
    </citation>
    <scope>NUCLEOTIDE SEQUENCE [LARGE SCALE GENOMIC DNA]</scope>
</reference>
<name>A0A0G4FXJ3_VITBC</name>
<feature type="chain" id="PRO_5005189221" description="FPL domain-containing protein" evidence="1">
    <location>
        <begin position="17"/>
        <end position="676"/>
    </location>
</feature>
<evidence type="ECO:0000313" key="3">
    <source>
        <dbReference type="Proteomes" id="UP000041254"/>
    </source>
</evidence>
<dbReference type="InParanoid" id="A0A0G4FXJ3"/>
<dbReference type="InterPro" id="IPR008936">
    <property type="entry name" value="Rho_GTPase_activation_prot"/>
</dbReference>
<evidence type="ECO:0000313" key="2">
    <source>
        <dbReference type="EMBL" id="CEM20135.1"/>
    </source>
</evidence>
<accession>A0A0G4FXJ3</accession>
<evidence type="ECO:0000256" key="1">
    <source>
        <dbReference type="SAM" id="SignalP"/>
    </source>
</evidence>
<dbReference type="EMBL" id="CDMY01000520">
    <property type="protein sequence ID" value="CEM20135.1"/>
    <property type="molecule type" value="Genomic_DNA"/>
</dbReference>
<dbReference type="PhylomeDB" id="A0A0G4FXJ3"/>
<dbReference type="STRING" id="1169540.A0A0G4FXJ3"/>
<gene>
    <name evidence="2" type="ORF">Vbra_6097</name>
</gene>
<protein>
    <recommendedName>
        <fullName evidence="4">FPL domain-containing protein</fullName>
    </recommendedName>
</protein>
<dbReference type="AlphaFoldDB" id="A0A0G4FXJ3"/>
<keyword evidence="1" id="KW-0732">Signal</keyword>
<dbReference type="Gene3D" id="1.10.506.10">
    <property type="entry name" value="GTPase Activation - p120gap, domain 1"/>
    <property type="match status" value="1"/>
</dbReference>